<dbReference type="RefSeq" id="WP_106228459.1">
    <property type="nucleotide sequence ID" value="NZ_PVTV01000016.1"/>
</dbReference>
<dbReference type="EMBL" id="PVTV01000016">
    <property type="protein sequence ID" value="PRY96883.1"/>
    <property type="molecule type" value="Genomic_DNA"/>
</dbReference>
<dbReference type="OrthoDB" id="8908960at2"/>
<dbReference type="Proteomes" id="UP000238308">
    <property type="component" value="Unassembled WGS sequence"/>
</dbReference>
<protein>
    <submittedName>
        <fullName evidence="1">Uncharacterized protein</fullName>
    </submittedName>
</protein>
<organism evidence="1 2">
    <name type="scientific">Jezberella montanilacus</name>
    <dbReference type="NCBI Taxonomy" id="323426"/>
    <lineage>
        <taxon>Bacteria</taxon>
        <taxon>Pseudomonadati</taxon>
        <taxon>Pseudomonadota</taxon>
        <taxon>Betaproteobacteria</taxon>
        <taxon>Burkholderiales</taxon>
        <taxon>Alcaligenaceae</taxon>
        <taxon>Jezberella</taxon>
    </lineage>
</organism>
<comment type="caution">
    <text evidence="1">The sequence shown here is derived from an EMBL/GenBank/DDBJ whole genome shotgun (WGS) entry which is preliminary data.</text>
</comment>
<accession>A0A2T0XD76</accession>
<gene>
    <name evidence="1" type="ORF">BCM14_2640</name>
</gene>
<evidence type="ECO:0000313" key="2">
    <source>
        <dbReference type="Proteomes" id="UP000238308"/>
    </source>
</evidence>
<name>A0A2T0XD76_9BURK</name>
<keyword evidence="2" id="KW-1185">Reference proteome</keyword>
<dbReference type="AlphaFoldDB" id="A0A2T0XD76"/>
<proteinExistence type="predicted"/>
<evidence type="ECO:0000313" key="1">
    <source>
        <dbReference type="EMBL" id="PRY96883.1"/>
    </source>
</evidence>
<sequence length="137" mass="15588">MLSKKTLRDSFAEALANGLRLRYREIPTAEFVAREFNRRANTTDAITQESARRWLRGLAIPDLAKLLVLRSWLDLDLNALAMPSVESVKKVDVELSGAALARQGEFIQTTQTIKQALRSLMEELERLEKQSEPTKNF</sequence>
<reference evidence="1 2" key="1">
    <citation type="submission" date="2018-03" db="EMBL/GenBank/DDBJ databases">
        <title>Genomic Encyclopedia of Type Strains, Phase III (KMG-III): the genomes of soil and plant-associated and newly described type strains.</title>
        <authorList>
            <person name="Whitman W."/>
        </authorList>
    </citation>
    <scope>NUCLEOTIDE SEQUENCE [LARGE SCALE GENOMIC DNA]</scope>
    <source>
        <strain evidence="1 2">MWH-P2sevCIIIb</strain>
    </source>
</reference>